<feature type="signal peptide" evidence="3">
    <location>
        <begin position="1"/>
        <end position="25"/>
    </location>
</feature>
<proteinExistence type="predicted"/>
<evidence type="ECO:0000259" key="4">
    <source>
        <dbReference type="PROSITE" id="PS50228"/>
    </source>
</evidence>
<reference evidence="5" key="1">
    <citation type="submission" date="2025-08" db="UniProtKB">
        <authorList>
            <consortium name="Ensembl"/>
        </authorList>
    </citation>
    <scope>IDENTIFICATION</scope>
</reference>
<evidence type="ECO:0000256" key="1">
    <source>
        <dbReference type="ARBA" id="ARBA00022734"/>
    </source>
</evidence>
<keyword evidence="2" id="KW-0677">Repeat</keyword>
<dbReference type="AlphaFoldDB" id="A0A3Q2XLR0"/>
<accession>A0A3Q2XLR0</accession>
<dbReference type="Pfam" id="PF02140">
    <property type="entry name" value="SUEL_Lectin"/>
    <property type="match status" value="1"/>
</dbReference>
<dbReference type="InterPro" id="IPR043159">
    <property type="entry name" value="Lectin_gal-bd_sf"/>
</dbReference>
<keyword evidence="6" id="KW-1185">Reference proteome</keyword>
<keyword evidence="3" id="KW-0732">Signal</keyword>
<keyword evidence="1" id="KW-0430">Lectin</keyword>
<feature type="domain" description="SUEL-type lectin" evidence="4">
    <location>
        <begin position="44"/>
        <end position="126"/>
    </location>
</feature>
<dbReference type="Ensembl" id="ENSHCOT00000006343.1">
    <property type="protein sequence ID" value="ENSHCOP00000004862.1"/>
    <property type="gene ID" value="ENSHCOG00000006392.1"/>
</dbReference>
<dbReference type="PANTHER" id="PTHR46780">
    <property type="entry name" value="PROTEIN EVA-1"/>
    <property type="match status" value="1"/>
</dbReference>
<dbReference type="InterPro" id="IPR000922">
    <property type="entry name" value="Lectin_gal-bd_dom"/>
</dbReference>
<dbReference type="GeneTree" id="ENSGT00940000177978"/>
<dbReference type="CDD" id="cd22833">
    <property type="entry name" value="Gal_Rha_Lectin_CSL1-2_RBL_SML_rpt1"/>
    <property type="match status" value="1"/>
</dbReference>
<feature type="chain" id="PRO_5018583072" evidence="3">
    <location>
        <begin position="26"/>
        <end position="259"/>
    </location>
</feature>
<evidence type="ECO:0000313" key="6">
    <source>
        <dbReference type="Proteomes" id="UP000264820"/>
    </source>
</evidence>
<evidence type="ECO:0000256" key="2">
    <source>
        <dbReference type="ARBA" id="ARBA00022737"/>
    </source>
</evidence>
<name>A0A3Q2XLR0_HIPCM</name>
<evidence type="ECO:0000313" key="5">
    <source>
        <dbReference type="Ensembl" id="ENSHCOP00000004862.1"/>
    </source>
</evidence>
<organism evidence="5 6">
    <name type="scientific">Hippocampus comes</name>
    <name type="common">Tiger tail seahorse</name>
    <dbReference type="NCBI Taxonomy" id="109280"/>
    <lineage>
        <taxon>Eukaryota</taxon>
        <taxon>Metazoa</taxon>
        <taxon>Chordata</taxon>
        <taxon>Craniata</taxon>
        <taxon>Vertebrata</taxon>
        <taxon>Euteleostomi</taxon>
        <taxon>Actinopterygii</taxon>
        <taxon>Neopterygii</taxon>
        <taxon>Teleostei</taxon>
        <taxon>Neoteleostei</taxon>
        <taxon>Acanthomorphata</taxon>
        <taxon>Syngnathiaria</taxon>
        <taxon>Syngnathiformes</taxon>
        <taxon>Syngnathoidei</taxon>
        <taxon>Syngnathidae</taxon>
        <taxon>Hippocampus</taxon>
    </lineage>
</organism>
<dbReference type="Gene3D" id="2.60.120.740">
    <property type="match status" value="1"/>
</dbReference>
<sequence length="259" mass="28738">MDSYRFRLSAVLLLAATGLLLTAVADHVDRVTTCDNNVWQVHRLYCDRGVINVTNSLYGRSNSLVCAEGKSNKRLANTTCNQQGTMDKVKTRCNGKKSCELGLHAFRTPDPCVGTFKYLQTNFTCLEASMGSVITIYGADYGRRDQTTCSYRRAPRELKNVTCLQPTALVAQMYSSTIYFFSSPLFLKLRPFSSFIGAMGNSAVQSQPAMQCSKTHVKAPTSTWRFPTPVNLLRLITRISSKLLFGVDSIRASVFAMCC</sequence>
<dbReference type="Proteomes" id="UP000264820">
    <property type="component" value="Unplaced"/>
</dbReference>
<protein>
    <submittedName>
        <fullName evidence="5">L-rhamnose-binding lectin SML-like</fullName>
    </submittedName>
</protein>
<evidence type="ECO:0000256" key="3">
    <source>
        <dbReference type="SAM" id="SignalP"/>
    </source>
</evidence>
<dbReference type="GO" id="GO:0030246">
    <property type="term" value="F:carbohydrate binding"/>
    <property type="evidence" value="ECO:0007669"/>
    <property type="project" value="UniProtKB-KW"/>
</dbReference>
<reference evidence="5" key="2">
    <citation type="submission" date="2025-09" db="UniProtKB">
        <authorList>
            <consortium name="Ensembl"/>
        </authorList>
    </citation>
    <scope>IDENTIFICATION</scope>
</reference>
<dbReference type="PROSITE" id="PS50228">
    <property type="entry name" value="SUEL_LECTIN"/>
    <property type="match status" value="1"/>
</dbReference>